<organism evidence="2 3">
    <name type="scientific">Ceraceosorus bombacis</name>
    <dbReference type="NCBI Taxonomy" id="401625"/>
    <lineage>
        <taxon>Eukaryota</taxon>
        <taxon>Fungi</taxon>
        <taxon>Dikarya</taxon>
        <taxon>Basidiomycota</taxon>
        <taxon>Ustilaginomycotina</taxon>
        <taxon>Exobasidiomycetes</taxon>
        <taxon>Ceraceosorales</taxon>
        <taxon>Ceraceosoraceae</taxon>
        <taxon>Ceraceosorus</taxon>
    </lineage>
</organism>
<feature type="region of interest" description="Disordered" evidence="1">
    <location>
        <begin position="793"/>
        <end position="820"/>
    </location>
</feature>
<protein>
    <submittedName>
        <fullName evidence="2">Uncharacterized protein</fullName>
    </submittedName>
</protein>
<accession>A0A0N7LAZ6</accession>
<dbReference type="CDD" id="cd06503">
    <property type="entry name" value="ATP-synt_Fo_b"/>
    <property type="match status" value="1"/>
</dbReference>
<sequence length="1038" mass="115822">MDAPLTNERFGLLLTTAFARVYRAFHTNVHTPTRTRIDKFKAALKLGDHIAWLQNLVDVVATPFPASNASAPDQGIRELLEEFYPDMTLRNVETEAWCVYLRYLGTFTLSTLLKAARDYADKYPSASANARVTLLEREVNHYGPDMLRRLCYIGLTTTGTAIKRARNDKLVATSPKRKASMSWLGYLLRYIARTTLEVFVLVSLRDKGSKFDARELHALEGLFLEACNPLRLANTACGSSAQRFAADQLRRWMAMRSSEMLSHIQLGEGTLAKDWTVAHDHAHEQAHMLILHGSATSKDQRASIVLGLSGWLMELGIINAGAIRLTVKSPHLMSSEELSEDLDAILCVGESEYRELLRLDSAVIAHPDFDSIGRGLSADAWVESRVHPINAVPDVLEICASVPVFTTLSTSFPAEAHLAEIHRSGIQQMFAAAAWMCLGADFEQVADIMMSLNFDYLAAVHGSTGRVDDFDQTTSPTGPAIELEMLFVVAQTADLTIVGYVQLLETIGTGLAEPLYNLWRRGMLRSGTAFMNNTMWQRMYTNLLTTLLNTETSLDLGLMRMHPRGNAPHEVHFVLPQVSASVSMLANAVSQTDACAENQVAPASGQAAFNAYASADCSRKVFGVSARLPAHKVRTMHQQFQQAIPKAMDFPLHVKYDESAGVVRFMSCWNDQQEKEDGHQPFFPRWEPFTQQRVRDTFVAVFDITILEIVASIPHDCAPFTDQRMHTLYALLSMDADRHLESSLAHVWEDAHLVVHDHEVTDAWYKDGEESVKQQRKVGVAALGKRHAKAQLQVWQESSEGEAHKTDARDAKQRAERDRDQAIAEKQQAEVKLNEAVQEKADADQARTNAETERDNVSDQAKKDAEIARNTARQEAEIARDEAIAAATDAKAKLTEVICTELRLRRSLPPVNLQYERFGRYLELLQDKSSDGRAYQDAFCAPRRTWLTSQVPTAIKGGPTALREYYLAFVLARRQRPRPDAFLCDFEHCQAVQRLATDGTDEISGIEMGPSGLGIAVVLQGTDQSFLDDRFTVRQLSD</sequence>
<name>A0A0N7LAZ6_9BASI</name>
<dbReference type="OrthoDB" id="10489837at2759"/>
<evidence type="ECO:0000313" key="2">
    <source>
        <dbReference type="EMBL" id="CEH17970.1"/>
    </source>
</evidence>
<feature type="region of interest" description="Disordered" evidence="1">
    <location>
        <begin position="832"/>
        <end position="869"/>
    </location>
</feature>
<evidence type="ECO:0000256" key="1">
    <source>
        <dbReference type="SAM" id="MobiDB-lite"/>
    </source>
</evidence>
<feature type="compositionally biased region" description="Basic and acidic residues" evidence="1">
    <location>
        <begin position="801"/>
        <end position="820"/>
    </location>
</feature>
<keyword evidence="3" id="KW-1185">Reference proteome</keyword>
<proteinExistence type="predicted"/>
<reference evidence="2 3" key="1">
    <citation type="submission" date="2014-09" db="EMBL/GenBank/DDBJ databases">
        <authorList>
            <person name="Magalhaes I.L.F."/>
            <person name="Oliveira U."/>
            <person name="Santos F.R."/>
            <person name="Vidigal T.H.D.A."/>
            <person name="Brescovit A.D."/>
            <person name="Santos A.J."/>
        </authorList>
    </citation>
    <scope>NUCLEOTIDE SEQUENCE [LARGE SCALE GENOMIC DNA]</scope>
</reference>
<dbReference type="AlphaFoldDB" id="A0A0N7LAZ6"/>
<evidence type="ECO:0000313" key="3">
    <source>
        <dbReference type="Proteomes" id="UP000054845"/>
    </source>
</evidence>
<dbReference type="Proteomes" id="UP000054845">
    <property type="component" value="Unassembled WGS sequence"/>
</dbReference>
<dbReference type="EMBL" id="CCYA01000269">
    <property type="protein sequence ID" value="CEH17970.1"/>
    <property type="molecule type" value="Genomic_DNA"/>
</dbReference>